<accession>A0ABY5J0Y5</accession>
<evidence type="ECO:0000313" key="4">
    <source>
        <dbReference type="Proteomes" id="UP001059576"/>
    </source>
</evidence>
<dbReference type="InterPro" id="IPR000150">
    <property type="entry name" value="Cof"/>
</dbReference>
<dbReference type="SUPFAM" id="SSF56784">
    <property type="entry name" value="HAD-like"/>
    <property type="match status" value="1"/>
</dbReference>
<evidence type="ECO:0000256" key="2">
    <source>
        <dbReference type="ARBA" id="ARBA00034778"/>
    </source>
</evidence>
<proteinExistence type="inferred from homology"/>
<dbReference type="GO" id="GO:0016787">
    <property type="term" value="F:hydrolase activity"/>
    <property type="evidence" value="ECO:0007669"/>
    <property type="project" value="UniProtKB-KW"/>
</dbReference>
<sequence>MSVIFADIDGTIYGHGESISPQTKEKILSLKNLNVDFVLNTGNANYQKHVKLAEDLNTSYAIFSCGAGIWDVKNKKYLKTFRMDPKIGQQIVDIAIKNNCGLYYFGEHKQYLFNTSEVYDEFIFNHTGTKNFEKTGTVPEDLIKIEICHDSLFEINSLGQENANIKKCYEALVAAGLDKKVHIMYMNGTHMEIVAKGISKGSGIKWMCENVYNIDPEHVMAIGDSPNDISMFENVGYSYAMDNSPRNVKNAVKYHTCDVSQEGLYMAIIDYLHRRKIEI</sequence>
<comment type="similarity">
    <text evidence="2">Belongs to the HAD-like hydrolase superfamily. Cof family.</text>
</comment>
<name>A0ABY5J0Y5_9BACT</name>
<dbReference type="PANTHER" id="PTHR10000">
    <property type="entry name" value="PHOSPHOSERINE PHOSPHATASE"/>
    <property type="match status" value="1"/>
</dbReference>
<dbReference type="PROSITE" id="PS01229">
    <property type="entry name" value="COF_2"/>
    <property type="match status" value="1"/>
</dbReference>
<keyword evidence="4" id="KW-1185">Reference proteome</keyword>
<dbReference type="RefSeq" id="WP_129722821.1">
    <property type="nucleotide sequence ID" value="NZ_CP101808.1"/>
</dbReference>
<dbReference type="PANTHER" id="PTHR10000:SF8">
    <property type="entry name" value="HAD SUPERFAMILY HYDROLASE-LIKE, TYPE 3"/>
    <property type="match status" value="1"/>
</dbReference>
<dbReference type="NCBIfam" id="TIGR00099">
    <property type="entry name" value="Cof-subfamily"/>
    <property type="match status" value="1"/>
</dbReference>
<dbReference type="Pfam" id="PF08282">
    <property type="entry name" value="Hydrolase_3"/>
    <property type="match status" value="1"/>
</dbReference>
<dbReference type="EMBL" id="CP101808">
    <property type="protein sequence ID" value="UUD36913.1"/>
    <property type="molecule type" value="Genomic_DNA"/>
</dbReference>
<comment type="cofactor">
    <cofactor evidence="1">
        <name>Mg(2+)</name>
        <dbReference type="ChEBI" id="CHEBI:18420"/>
    </cofactor>
</comment>
<dbReference type="SFLD" id="SFLDG01140">
    <property type="entry name" value="C2.B:_Phosphomannomutase_and_P"/>
    <property type="match status" value="1"/>
</dbReference>
<dbReference type="InterPro" id="IPR006379">
    <property type="entry name" value="HAD-SF_hydro_IIB"/>
</dbReference>
<dbReference type="NCBIfam" id="TIGR01484">
    <property type="entry name" value="HAD-SF-IIB"/>
    <property type="match status" value="1"/>
</dbReference>
<dbReference type="SFLD" id="SFLDS00003">
    <property type="entry name" value="Haloacid_Dehalogenase"/>
    <property type="match status" value="1"/>
</dbReference>
<dbReference type="Gene3D" id="3.30.1240.10">
    <property type="match status" value="1"/>
</dbReference>
<dbReference type="InterPro" id="IPR023214">
    <property type="entry name" value="HAD_sf"/>
</dbReference>
<protein>
    <submittedName>
        <fullName evidence="3">Cof-type HAD-IIB family hydrolase</fullName>
    </submittedName>
</protein>
<keyword evidence="3" id="KW-0378">Hydrolase</keyword>
<dbReference type="Gene3D" id="3.40.50.1000">
    <property type="entry name" value="HAD superfamily/HAD-like"/>
    <property type="match status" value="1"/>
</dbReference>
<reference evidence="3" key="1">
    <citation type="submission" date="2022-07" db="EMBL/GenBank/DDBJ databases">
        <title>Complete genome of Mycoplasma equigenitalium type strain T37.</title>
        <authorList>
            <person name="Spergser J."/>
        </authorList>
    </citation>
    <scope>NUCLEOTIDE SEQUENCE</scope>
    <source>
        <strain evidence="3">T37</strain>
    </source>
</reference>
<dbReference type="InterPro" id="IPR036412">
    <property type="entry name" value="HAD-like_sf"/>
</dbReference>
<gene>
    <name evidence="3" type="ORF">NPA09_03375</name>
</gene>
<evidence type="ECO:0000256" key="1">
    <source>
        <dbReference type="ARBA" id="ARBA00001946"/>
    </source>
</evidence>
<dbReference type="Proteomes" id="UP001059576">
    <property type="component" value="Chromosome"/>
</dbReference>
<evidence type="ECO:0000313" key="3">
    <source>
        <dbReference type="EMBL" id="UUD36913.1"/>
    </source>
</evidence>
<organism evidence="3 4">
    <name type="scientific">Mycoplasmopsis equigenitalium</name>
    <dbReference type="NCBI Taxonomy" id="114883"/>
    <lineage>
        <taxon>Bacteria</taxon>
        <taxon>Bacillati</taxon>
        <taxon>Mycoplasmatota</taxon>
        <taxon>Mycoplasmoidales</taxon>
        <taxon>Metamycoplasmataceae</taxon>
        <taxon>Mycoplasmopsis</taxon>
    </lineage>
</organism>